<feature type="domain" description="NfeD integral membrane" evidence="7">
    <location>
        <begin position="11"/>
        <end position="124"/>
    </location>
</feature>
<evidence type="ECO:0000256" key="4">
    <source>
        <dbReference type="ARBA" id="ARBA00023136"/>
    </source>
</evidence>
<gene>
    <name evidence="8" type="ORF">J2S01_001985</name>
</gene>
<dbReference type="Pfam" id="PF24961">
    <property type="entry name" value="NfeD_membrane"/>
    <property type="match status" value="1"/>
</dbReference>
<dbReference type="InterPro" id="IPR002810">
    <property type="entry name" value="NfeD-like_C"/>
</dbReference>
<comment type="subcellular location">
    <subcellularLocation>
        <location evidence="1">Membrane</location>
        <topology evidence="1">Multi-pass membrane protein</topology>
    </subcellularLocation>
</comment>
<dbReference type="InterPro" id="IPR052165">
    <property type="entry name" value="Membrane_assoc_protease"/>
</dbReference>
<dbReference type="PANTHER" id="PTHR33507">
    <property type="entry name" value="INNER MEMBRANE PROTEIN YBBJ"/>
    <property type="match status" value="1"/>
</dbReference>
<protein>
    <submittedName>
        <fullName evidence="8">Membrane-bound serine protease (ClpP class)</fullName>
    </submittedName>
</protein>
<dbReference type="SUPFAM" id="SSF141322">
    <property type="entry name" value="NfeD domain-like"/>
    <property type="match status" value="1"/>
</dbReference>
<feature type="transmembrane region" description="Helical" evidence="5">
    <location>
        <begin position="104"/>
        <end position="123"/>
    </location>
</feature>
<organism evidence="8 9">
    <name type="scientific">Pectinatus haikarae</name>
    <dbReference type="NCBI Taxonomy" id="349096"/>
    <lineage>
        <taxon>Bacteria</taxon>
        <taxon>Bacillati</taxon>
        <taxon>Bacillota</taxon>
        <taxon>Negativicutes</taxon>
        <taxon>Selenomonadales</taxon>
        <taxon>Selenomonadaceae</taxon>
        <taxon>Pectinatus</taxon>
    </lineage>
</organism>
<evidence type="ECO:0000256" key="1">
    <source>
        <dbReference type="ARBA" id="ARBA00004141"/>
    </source>
</evidence>
<sequence length="210" mass="22446">MDIIVDLPALRILLITIIILSVLIEIKTGGTGFGALLGITAAAVFWGSGYISGLVNIYHIALFLGGILFIIIEVFTPATGIFAALGIVMMLYSIILGLGGDIGAVYMLAGSLIIAVFLFILIVKKLPSSIFWQKMILKDSSSSAKGYISSTDRSFLLNKEGVVLTELRPAGTILIDGSPIDAVSEGSYISRGERVRIIKTEGNRIIVRQV</sequence>
<comment type="caution">
    <text evidence="8">The sequence shown here is derived from an EMBL/GenBank/DDBJ whole genome shotgun (WGS) entry which is preliminary data.</text>
</comment>
<keyword evidence="4 5" id="KW-0472">Membrane</keyword>
<keyword evidence="9" id="KW-1185">Reference proteome</keyword>
<dbReference type="Pfam" id="PF01957">
    <property type="entry name" value="NfeD"/>
    <property type="match status" value="1"/>
</dbReference>
<evidence type="ECO:0000259" key="7">
    <source>
        <dbReference type="Pfam" id="PF24961"/>
    </source>
</evidence>
<dbReference type="Gene3D" id="2.40.50.140">
    <property type="entry name" value="Nucleic acid-binding proteins"/>
    <property type="match status" value="1"/>
</dbReference>
<evidence type="ECO:0000256" key="2">
    <source>
        <dbReference type="ARBA" id="ARBA00022692"/>
    </source>
</evidence>
<evidence type="ECO:0000256" key="3">
    <source>
        <dbReference type="ARBA" id="ARBA00022989"/>
    </source>
</evidence>
<evidence type="ECO:0000256" key="5">
    <source>
        <dbReference type="SAM" id="Phobius"/>
    </source>
</evidence>
<keyword evidence="3 5" id="KW-1133">Transmembrane helix</keyword>
<dbReference type="RefSeq" id="WP_196605457.1">
    <property type="nucleotide sequence ID" value="NZ_CP116940.1"/>
</dbReference>
<feature type="transmembrane region" description="Helical" evidence="5">
    <location>
        <begin position="6"/>
        <end position="26"/>
    </location>
</feature>
<keyword evidence="8" id="KW-0378">Hydrolase</keyword>
<dbReference type="InterPro" id="IPR056739">
    <property type="entry name" value="NfeD_membrane"/>
</dbReference>
<evidence type="ECO:0000313" key="9">
    <source>
        <dbReference type="Proteomes" id="UP001239167"/>
    </source>
</evidence>
<feature type="domain" description="NfeD-like C-terminal" evidence="6">
    <location>
        <begin position="156"/>
        <end position="208"/>
    </location>
</feature>
<dbReference type="Proteomes" id="UP001239167">
    <property type="component" value="Unassembled WGS sequence"/>
</dbReference>
<keyword evidence="2 5" id="KW-0812">Transmembrane</keyword>
<dbReference type="EMBL" id="JAUSUE010000014">
    <property type="protein sequence ID" value="MDQ0204257.1"/>
    <property type="molecule type" value="Genomic_DNA"/>
</dbReference>
<reference evidence="8 9" key="1">
    <citation type="submission" date="2023-07" db="EMBL/GenBank/DDBJ databases">
        <title>Genomic Encyclopedia of Type Strains, Phase IV (KMG-IV): sequencing the most valuable type-strain genomes for metagenomic binning, comparative biology and taxonomic classification.</title>
        <authorList>
            <person name="Goeker M."/>
        </authorList>
    </citation>
    <scope>NUCLEOTIDE SEQUENCE [LARGE SCALE GENOMIC DNA]</scope>
    <source>
        <strain evidence="8 9">DSM 16980</strain>
    </source>
</reference>
<feature type="transmembrane region" description="Helical" evidence="5">
    <location>
        <begin position="33"/>
        <end position="51"/>
    </location>
</feature>
<dbReference type="InterPro" id="IPR012340">
    <property type="entry name" value="NA-bd_OB-fold"/>
</dbReference>
<dbReference type="GO" id="GO:0008233">
    <property type="term" value="F:peptidase activity"/>
    <property type="evidence" value="ECO:0007669"/>
    <property type="project" value="UniProtKB-KW"/>
</dbReference>
<proteinExistence type="predicted"/>
<dbReference type="PANTHER" id="PTHR33507:SF3">
    <property type="entry name" value="INNER MEMBRANE PROTEIN YBBJ"/>
    <property type="match status" value="1"/>
</dbReference>
<name>A0ABT9Y8W9_9FIRM</name>
<evidence type="ECO:0000259" key="6">
    <source>
        <dbReference type="Pfam" id="PF01957"/>
    </source>
</evidence>
<evidence type="ECO:0000313" key="8">
    <source>
        <dbReference type="EMBL" id="MDQ0204257.1"/>
    </source>
</evidence>
<accession>A0ABT9Y8W9</accession>
<keyword evidence="8" id="KW-0645">Protease</keyword>
<dbReference type="GO" id="GO:0006508">
    <property type="term" value="P:proteolysis"/>
    <property type="evidence" value="ECO:0007669"/>
    <property type="project" value="UniProtKB-KW"/>
</dbReference>